<proteinExistence type="predicted"/>
<protein>
    <submittedName>
        <fullName evidence="1">Uncharacterized protein</fullName>
    </submittedName>
</protein>
<dbReference type="EMBL" id="BMTF01000020">
    <property type="protein sequence ID" value="GGV92024.1"/>
    <property type="molecule type" value="Genomic_DNA"/>
</dbReference>
<accession>A0ABQ2W4H4</accession>
<sequence length="197" mass="20943">MFAVSADVGYPYRDFAREQEIRLYATGLTVDGDLVSQPPGDWNPCNVIVAGDLTVGGDLSWSSYGGGCFLLVTGDLRARNIFVAGEPNVVVRGDLTASNGVFGHDNYGILVVCGRTTARIVINTSGFNMVFAEDPQAFVMGHPNRQNFASDIDDELELEDVLATDLLDHDGANFAAIRAALAAGRSILRPGISSDAS</sequence>
<keyword evidence="2" id="KW-1185">Reference proteome</keyword>
<name>A0ABQ2W4H4_9ACTN</name>
<organism evidence="1 2">
    <name type="scientific">Streptomyces gelaticus</name>
    <dbReference type="NCBI Taxonomy" id="285446"/>
    <lineage>
        <taxon>Bacteria</taxon>
        <taxon>Bacillati</taxon>
        <taxon>Actinomycetota</taxon>
        <taxon>Actinomycetes</taxon>
        <taxon>Kitasatosporales</taxon>
        <taxon>Streptomycetaceae</taxon>
        <taxon>Streptomyces</taxon>
    </lineage>
</organism>
<evidence type="ECO:0000313" key="2">
    <source>
        <dbReference type="Proteomes" id="UP000660675"/>
    </source>
</evidence>
<evidence type="ECO:0000313" key="1">
    <source>
        <dbReference type="EMBL" id="GGV92024.1"/>
    </source>
</evidence>
<reference evidence="2" key="1">
    <citation type="journal article" date="2019" name="Int. J. Syst. Evol. Microbiol.">
        <title>The Global Catalogue of Microorganisms (GCM) 10K type strain sequencing project: providing services to taxonomists for standard genome sequencing and annotation.</title>
        <authorList>
            <consortium name="The Broad Institute Genomics Platform"/>
            <consortium name="The Broad Institute Genome Sequencing Center for Infectious Disease"/>
            <person name="Wu L."/>
            <person name="Ma J."/>
        </authorList>
    </citation>
    <scope>NUCLEOTIDE SEQUENCE [LARGE SCALE GENOMIC DNA]</scope>
    <source>
        <strain evidence="2">JCM 4376</strain>
    </source>
</reference>
<gene>
    <name evidence="1" type="ORF">GCM10015535_52020</name>
</gene>
<dbReference type="Proteomes" id="UP000660675">
    <property type="component" value="Unassembled WGS sequence"/>
</dbReference>
<comment type="caution">
    <text evidence="1">The sequence shown here is derived from an EMBL/GenBank/DDBJ whole genome shotgun (WGS) entry which is preliminary data.</text>
</comment>